<dbReference type="Pfam" id="PF03061">
    <property type="entry name" value="4HBT"/>
    <property type="match status" value="1"/>
</dbReference>
<dbReference type="InterPro" id="IPR029069">
    <property type="entry name" value="HotDog_dom_sf"/>
</dbReference>
<evidence type="ECO:0000256" key="1">
    <source>
        <dbReference type="ARBA" id="ARBA00008324"/>
    </source>
</evidence>
<accession>A0A9P4NHD7</accession>
<organism evidence="4 5">
    <name type="scientific">Tothia fuscella</name>
    <dbReference type="NCBI Taxonomy" id="1048955"/>
    <lineage>
        <taxon>Eukaryota</taxon>
        <taxon>Fungi</taxon>
        <taxon>Dikarya</taxon>
        <taxon>Ascomycota</taxon>
        <taxon>Pezizomycotina</taxon>
        <taxon>Dothideomycetes</taxon>
        <taxon>Pleosporomycetidae</taxon>
        <taxon>Venturiales</taxon>
        <taxon>Cylindrosympodiaceae</taxon>
        <taxon>Tothia</taxon>
    </lineage>
</organism>
<dbReference type="InterPro" id="IPR006683">
    <property type="entry name" value="Thioestr_dom"/>
</dbReference>
<dbReference type="PANTHER" id="PTHR21660:SF11">
    <property type="entry name" value="FAMILY PROTEIN, PUTATIVE (AFU_ORTHOLOGUE AFUA_4G04355)-RELATED"/>
    <property type="match status" value="1"/>
</dbReference>
<evidence type="ECO:0000313" key="5">
    <source>
        <dbReference type="Proteomes" id="UP000800235"/>
    </source>
</evidence>
<dbReference type="CDD" id="cd03443">
    <property type="entry name" value="PaaI_thioesterase"/>
    <property type="match status" value="1"/>
</dbReference>
<dbReference type="OrthoDB" id="46529at2759"/>
<sequence length="169" mass="17784">MSTTEAMEPTEPTALTPPSSDPQTLTHIRTLWSTLLPSSPIYSFLLTPLLITHASPSHLLCRLTLTPIHLNSKGGLHGSVSATIVDCIGGLAIACYDLRSKTGASVDINVSYLGTVGLADEVEIEGRAEKVGGSMAFTTVVVRKVLSGGEVGSIVVMGRHTKFVRQAGK</sequence>
<comment type="similarity">
    <text evidence="1">Belongs to the thioesterase PaaI family.</text>
</comment>
<gene>
    <name evidence="4" type="ORF">EJ08DRAFT_653335</name>
</gene>
<dbReference type="Gene3D" id="3.10.129.10">
    <property type="entry name" value="Hotdog Thioesterase"/>
    <property type="match status" value="1"/>
</dbReference>
<evidence type="ECO:0000259" key="3">
    <source>
        <dbReference type="Pfam" id="PF03061"/>
    </source>
</evidence>
<feature type="region of interest" description="Disordered" evidence="2">
    <location>
        <begin position="1"/>
        <end position="22"/>
    </location>
</feature>
<proteinExistence type="inferred from homology"/>
<protein>
    <submittedName>
        <fullName evidence="4">Acyl-coenzyme A thioesteras-like protein 13</fullName>
    </submittedName>
</protein>
<evidence type="ECO:0000256" key="2">
    <source>
        <dbReference type="SAM" id="MobiDB-lite"/>
    </source>
</evidence>
<keyword evidence="5" id="KW-1185">Reference proteome</keyword>
<feature type="compositionally biased region" description="Low complexity" evidence="2">
    <location>
        <begin position="1"/>
        <end position="18"/>
    </location>
</feature>
<dbReference type="InterPro" id="IPR039298">
    <property type="entry name" value="ACOT13"/>
</dbReference>
<comment type="caution">
    <text evidence="4">The sequence shown here is derived from an EMBL/GenBank/DDBJ whole genome shotgun (WGS) entry which is preliminary data.</text>
</comment>
<feature type="domain" description="Thioesterase" evidence="3">
    <location>
        <begin position="74"/>
        <end position="144"/>
    </location>
</feature>
<dbReference type="AlphaFoldDB" id="A0A9P4NHD7"/>
<dbReference type="EMBL" id="MU007095">
    <property type="protein sequence ID" value="KAF2421853.1"/>
    <property type="molecule type" value="Genomic_DNA"/>
</dbReference>
<dbReference type="GO" id="GO:0047617">
    <property type="term" value="F:fatty acyl-CoA hydrolase activity"/>
    <property type="evidence" value="ECO:0007669"/>
    <property type="project" value="InterPro"/>
</dbReference>
<evidence type="ECO:0000313" key="4">
    <source>
        <dbReference type="EMBL" id="KAF2421853.1"/>
    </source>
</evidence>
<dbReference type="Proteomes" id="UP000800235">
    <property type="component" value="Unassembled WGS sequence"/>
</dbReference>
<reference evidence="4" key="1">
    <citation type="journal article" date="2020" name="Stud. Mycol.">
        <title>101 Dothideomycetes genomes: a test case for predicting lifestyles and emergence of pathogens.</title>
        <authorList>
            <person name="Haridas S."/>
            <person name="Albert R."/>
            <person name="Binder M."/>
            <person name="Bloem J."/>
            <person name="Labutti K."/>
            <person name="Salamov A."/>
            <person name="Andreopoulos B."/>
            <person name="Baker S."/>
            <person name="Barry K."/>
            <person name="Bills G."/>
            <person name="Bluhm B."/>
            <person name="Cannon C."/>
            <person name="Castanera R."/>
            <person name="Culley D."/>
            <person name="Daum C."/>
            <person name="Ezra D."/>
            <person name="Gonzalez J."/>
            <person name="Henrissat B."/>
            <person name="Kuo A."/>
            <person name="Liang C."/>
            <person name="Lipzen A."/>
            <person name="Lutzoni F."/>
            <person name="Magnuson J."/>
            <person name="Mondo S."/>
            <person name="Nolan M."/>
            <person name="Ohm R."/>
            <person name="Pangilinan J."/>
            <person name="Park H.-J."/>
            <person name="Ramirez L."/>
            <person name="Alfaro M."/>
            <person name="Sun H."/>
            <person name="Tritt A."/>
            <person name="Yoshinaga Y."/>
            <person name="Zwiers L.-H."/>
            <person name="Turgeon B."/>
            <person name="Goodwin S."/>
            <person name="Spatafora J."/>
            <person name="Crous P."/>
            <person name="Grigoriev I."/>
        </authorList>
    </citation>
    <scope>NUCLEOTIDE SEQUENCE</scope>
    <source>
        <strain evidence="4">CBS 130266</strain>
    </source>
</reference>
<name>A0A9P4NHD7_9PEZI</name>
<dbReference type="PANTHER" id="PTHR21660">
    <property type="entry name" value="THIOESTERASE SUPERFAMILY MEMBER-RELATED"/>
    <property type="match status" value="1"/>
</dbReference>
<dbReference type="SUPFAM" id="SSF54637">
    <property type="entry name" value="Thioesterase/thiol ester dehydrase-isomerase"/>
    <property type="match status" value="1"/>
</dbReference>